<gene>
    <name evidence="6" type="ORF">H9751_00105</name>
</gene>
<evidence type="ECO:0000256" key="4">
    <source>
        <dbReference type="PROSITE-ProRule" id="PRU00335"/>
    </source>
</evidence>
<feature type="DNA-binding region" description="H-T-H motif" evidence="4">
    <location>
        <begin position="26"/>
        <end position="45"/>
    </location>
</feature>
<dbReference type="InterPro" id="IPR036271">
    <property type="entry name" value="Tet_transcr_reg_TetR-rel_C_sf"/>
</dbReference>
<protein>
    <submittedName>
        <fullName evidence="6">TetR/AcrR family transcriptional regulator</fullName>
    </submittedName>
</protein>
<dbReference type="AlphaFoldDB" id="A0A9D2TMM2"/>
<dbReference type="InterPro" id="IPR009057">
    <property type="entry name" value="Homeodomain-like_sf"/>
</dbReference>
<dbReference type="SUPFAM" id="SSF48498">
    <property type="entry name" value="Tetracyclin repressor-like, C-terminal domain"/>
    <property type="match status" value="1"/>
</dbReference>
<name>A0A9D2TMM2_9CORY</name>
<accession>A0A9D2TMM2</accession>
<keyword evidence="3" id="KW-0804">Transcription</keyword>
<dbReference type="InterPro" id="IPR050109">
    <property type="entry name" value="HTH-type_TetR-like_transc_reg"/>
</dbReference>
<reference evidence="6" key="1">
    <citation type="journal article" date="2021" name="PeerJ">
        <title>Extensive microbial diversity within the chicken gut microbiome revealed by metagenomics and culture.</title>
        <authorList>
            <person name="Gilroy R."/>
            <person name="Ravi A."/>
            <person name="Getino M."/>
            <person name="Pursley I."/>
            <person name="Horton D.L."/>
            <person name="Alikhan N.F."/>
            <person name="Baker D."/>
            <person name="Gharbi K."/>
            <person name="Hall N."/>
            <person name="Watson M."/>
            <person name="Adriaenssens E.M."/>
            <person name="Foster-Nyarko E."/>
            <person name="Jarju S."/>
            <person name="Secka A."/>
            <person name="Antonio M."/>
            <person name="Oren A."/>
            <person name="Chaudhuri R.R."/>
            <person name="La Ragione R."/>
            <person name="Hildebrand F."/>
            <person name="Pallen M.J."/>
        </authorList>
    </citation>
    <scope>NUCLEOTIDE SEQUENCE</scope>
    <source>
        <strain evidence="6">ChiHjej13B12-4958</strain>
    </source>
</reference>
<dbReference type="Gene3D" id="1.10.357.10">
    <property type="entry name" value="Tetracycline Repressor, domain 2"/>
    <property type="match status" value="1"/>
</dbReference>
<feature type="domain" description="HTH tetR-type" evidence="5">
    <location>
        <begin position="3"/>
        <end position="63"/>
    </location>
</feature>
<evidence type="ECO:0000313" key="6">
    <source>
        <dbReference type="EMBL" id="HJC83967.1"/>
    </source>
</evidence>
<reference evidence="6" key="2">
    <citation type="submission" date="2021-04" db="EMBL/GenBank/DDBJ databases">
        <authorList>
            <person name="Gilroy R."/>
        </authorList>
    </citation>
    <scope>NUCLEOTIDE SEQUENCE</scope>
    <source>
        <strain evidence="6">ChiHjej13B12-4958</strain>
    </source>
</reference>
<dbReference type="GO" id="GO:0003700">
    <property type="term" value="F:DNA-binding transcription factor activity"/>
    <property type="evidence" value="ECO:0007669"/>
    <property type="project" value="TreeGrafter"/>
</dbReference>
<dbReference type="SUPFAM" id="SSF46689">
    <property type="entry name" value="Homeodomain-like"/>
    <property type="match status" value="1"/>
</dbReference>
<dbReference type="EMBL" id="DWVP01000001">
    <property type="protein sequence ID" value="HJC83967.1"/>
    <property type="molecule type" value="Genomic_DNA"/>
</dbReference>
<proteinExistence type="predicted"/>
<sequence length="192" mass="20926">MRTSKKDVILRAAVDLVDNGGLEAVTYESLAEASGMSKSGLIYHFPSRQDLMMGVHGYMAEEWERELVDAAGGRADEVDAATRLRAIVITMSRSATRAELVMQLDAMTHQEFNVPWQDVDRRWMPSAEGIVGDGEDGEDGEDAAVARAAYLVQIAADGMWLHDKVHEGALTPAQRTALTDAILAMIPEGPVR</sequence>
<dbReference type="Pfam" id="PF17937">
    <property type="entry name" value="TetR_C_28"/>
    <property type="match status" value="1"/>
</dbReference>
<evidence type="ECO:0000256" key="2">
    <source>
        <dbReference type="ARBA" id="ARBA00023125"/>
    </source>
</evidence>
<dbReference type="PANTHER" id="PTHR30055:SF234">
    <property type="entry name" value="HTH-TYPE TRANSCRIPTIONAL REGULATOR BETI"/>
    <property type="match status" value="1"/>
</dbReference>
<evidence type="ECO:0000256" key="3">
    <source>
        <dbReference type="ARBA" id="ARBA00023163"/>
    </source>
</evidence>
<comment type="caution">
    <text evidence="6">The sequence shown here is derived from an EMBL/GenBank/DDBJ whole genome shotgun (WGS) entry which is preliminary data.</text>
</comment>
<evidence type="ECO:0000313" key="7">
    <source>
        <dbReference type="Proteomes" id="UP000823858"/>
    </source>
</evidence>
<dbReference type="PANTHER" id="PTHR30055">
    <property type="entry name" value="HTH-TYPE TRANSCRIPTIONAL REGULATOR RUTR"/>
    <property type="match status" value="1"/>
</dbReference>
<organism evidence="6 7">
    <name type="scientific">Candidatus Corynebacterium faecigallinarum</name>
    <dbReference type="NCBI Taxonomy" id="2838528"/>
    <lineage>
        <taxon>Bacteria</taxon>
        <taxon>Bacillati</taxon>
        <taxon>Actinomycetota</taxon>
        <taxon>Actinomycetes</taxon>
        <taxon>Mycobacteriales</taxon>
        <taxon>Corynebacteriaceae</taxon>
        <taxon>Corynebacterium</taxon>
    </lineage>
</organism>
<evidence type="ECO:0000256" key="1">
    <source>
        <dbReference type="ARBA" id="ARBA00023015"/>
    </source>
</evidence>
<keyword evidence="2 4" id="KW-0238">DNA-binding</keyword>
<dbReference type="PROSITE" id="PS50977">
    <property type="entry name" value="HTH_TETR_2"/>
    <property type="match status" value="1"/>
</dbReference>
<dbReference type="Proteomes" id="UP000823858">
    <property type="component" value="Unassembled WGS sequence"/>
</dbReference>
<dbReference type="InterPro" id="IPR001647">
    <property type="entry name" value="HTH_TetR"/>
</dbReference>
<dbReference type="PRINTS" id="PR00455">
    <property type="entry name" value="HTHTETR"/>
</dbReference>
<dbReference type="GO" id="GO:0000976">
    <property type="term" value="F:transcription cis-regulatory region binding"/>
    <property type="evidence" value="ECO:0007669"/>
    <property type="project" value="TreeGrafter"/>
</dbReference>
<keyword evidence="1" id="KW-0805">Transcription regulation</keyword>
<evidence type="ECO:0000259" key="5">
    <source>
        <dbReference type="PROSITE" id="PS50977"/>
    </source>
</evidence>
<dbReference type="InterPro" id="IPR041479">
    <property type="entry name" value="TetR_CgmR_C"/>
</dbReference>
<dbReference type="Pfam" id="PF00440">
    <property type="entry name" value="TetR_N"/>
    <property type="match status" value="1"/>
</dbReference>